<proteinExistence type="predicted"/>
<reference evidence="2" key="1">
    <citation type="journal article" date="2015" name="Genome Announc.">
        <title>Draft Genome Sequence of Anaerolineae Strain TC1, a Novel Isolate from a Methanogenic Wastewater Treatment System.</title>
        <authorList>
            <person name="Matsuura N."/>
            <person name="Tourlousse D.M."/>
            <person name="Sun L."/>
            <person name="Toyonaga M."/>
            <person name="Kuroda K."/>
            <person name="Ohashi A."/>
            <person name="Cruz R."/>
            <person name="Yamaguchi T."/>
            <person name="Sekiguchi Y."/>
        </authorList>
    </citation>
    <scope>NUCLEOTIDE SEQUENCE [LARGE SCALE GENOMIC DNA]</scope>
    <source>
        <strain evidence="2">TC1</strain>
    </source>
</reference>
<sequence>MEKLRTYVLLGFLLSLPSGYALYRLIFFYLPYLKERWFFFLLVIVFISGITLPFYAALNKYFFSTRKIFPRTVIRESLVTAILCDVLIWFQIGRVLNSTIIFFSVGGFLTVEILLRARDTVTTKNNYSELSKDHENIKS</sequence>
<name>A0A0S7BVG7_9CHLR</name>
<feature type="transmembrane region" description="Helical" evidence="1">
    <location>
        <begin position="98"/>
        <end position="115"/>
    </location>
</feature>
<evidence type="ECO:0000313" key="3">
    <source>
        <dbReference type="Proteomes" id="UP000053370"/>
    </source>
</evidence>
<dbReference type="EMBL" id="DF968181">
    <property type="protein sequence ID" value="GAP41172.1"/>
    <property type="molecule type" value="Genomic_DNA"/>
</dbReference>
<feature type="transmembrane region" description="Helical" evidence="1">
    <location>
        <begin position="37"/>
        <end position="61"/>
    </location>
</feature>
<protein>
    <recommendedName>
        <fullName evidence="4">DUF1616 domain-containing protein</fullName>
    </recommendedName>
</protein>
<keyword evidence="1" id="KW-0812">Transmembrane</keyword>
<accession>A0A0S7BVG7</accession>
<feature type="transmembrane region" description="Helical" evidence="1">
    <location>
        <begin position="73"/>
        <end position="92"/>
    </location>
</feature>
<evidence type="ECO:0008006" key="4">
    <source>
        <dbReference type="Google" id="ProtNLM"/>
    </source>
</evidence>
<dbReference type="Proteomes" id="UP000053370">
    <property type="component" value="Unassembled WGS sequence"/>
</dbReference>
<keyword evidence="1" id="KW-0472">Membrane</keyword>
<dbReference type="RefSeq" id="WP_062281863.1">
    <property type="nucleotide sequence ID" value="NZ_DF968181.1"/>
</dbReference>
<evidence type="ECO:0000313" key="2">
    <source>
        <dbReference type="EMBL" id="GAP41172.1"/>
    </source>
</evidence>
<keyword evidence="1" id="KW-1133">Transmembrane helix</keyword>
<dbReference type="AlphaFoldDB" id="A0A0S7BVG7"/>
<gene>
    <name evidence="2" type="ORF">ATC1_131156</name>
</gene>
<dbReference type="OrthoDB" id="166449at2"/>
<keyword evidence="3" id="KW-1185">Reference proteome</keyword>
<dbReference type="STRING" id="1678840.ATC1_131156"/>
<organism evidence="2">
    <name type="scientific">Flexilinea flocculi</name>
    <dbReference type="NCBI Taxonomy" id="1678840"/>
    <lineage>
        <taxon>Bacteria</taxon>
        <taxon>Bacillati</taxon>
        <taxon>Chloroflexota</taxon>
        <taxon>Anaerolineae</taxon>
        <taxon>Anaerolineales</taxon>
        <taxon>Anaerolineaceae</taxon>
        <taxon>Flexilinea</taxon>
    </lineage>
</organism>
<evidence type="ECO:0000256" key="1">
    <source>
        <dbReference type="SAM" id="Phobius"/>
    </source>
</evidence>